<evidence type="ECO:0000313" key="4">
    <source>
        <dbReference type="EMBL" id="GAQ79183.1"/>
    </source>
</evidence>
<feature type="region of interest" description="Disordered" evidence="2">
    <location>
        <begin position="19"/>
        <end position="48"/>
    </location>
</feature>
<reference evidence="4 5" key="1">
    <citation type="journal article" date="2014" name="Nat. Commun.">
        <title>Klebsormidium flaccidum genome reveals primary factors for plant terrestrial adaptation.</title>
        <authorList>
            <person name="Hori K."/>
            <person name="Maruyama F."/>
            <person name="Fujisawa T."/>
            <person name="Togashi T."/>
            <person name="Yamamoto N."/>
            <person name="Seo M."/>
            <person name="Sato S."/>
            <person name="Yamada T."/>
            <person name="Mori H."/>
            <person name="Tajima N."/>
            <person name="Moriyama T."/>
            <person name="Ikeuchi M."/>
            <person name="Watanabe M."/>
            <person name="Wada H."/>
            <person name="Kobayashi K."/>
            <person name="Saito M."/>
            <person name="Masuda T."/>
            <person name="Sasaki-Sekimoto Y."/>
            <person name="Mashiguchi K."/>
            <person name="Awai K."/>
            <person name="Shimojima M."/>
            <person name="Masuda S."/>
            <person name="Iwai M."/>
            <person name="Nobusawa T."/>
            <person name="Narise T."/>
            <person name="Kondo S."/>
            <person name="Saito H."/>
            <person name="Sato R."/>
            <person name="Murakawa M."/>
            <person name="Ihara Y."/>
            <person name="Oshima-Yamada Y."/>
            <person name="Ohtaka K."/>
            <person name="Satoh M."/>
            <person name="Sonobe K."/>
            <person name="Ishii M."/>
            <person name="Ohtani R."/>
            <person name="Kanamori-Sato M."/>
            <person name="Honoki R."/>
            <person name="Miyazaki D."/>
            <person name="Mochizuki H."/>
            <person name="Umetsu J."/>
            <person name="Higashi K."/>
            <person name="Shibata D."/>
            <person name="Kamiya Y."/>
            <person name="Sato N."/>
            <person name="Nakamura Y."/>
            <person name="Tabata S."/>
            <person name="Ida S."/>
            <person name="Kurokawa K."/>
            <person name="Ohta H."/>
        </authorList>
    </citation>
    <scope>NUCLEOTIDE SEQUENCE [LARGE SCALE GENOMIC DNA]</scope>
    <source>
        <strain evidence="4 5">NIES-2285</strain>
    </source>
</reference>
<dbReference type="Pfam" id="PF09250">
    <property type="entry name" value="Prim-Pol"/>
    <property type="match status" value="1"/>
</dbReference>
<dbReference type="AlphaFoldDB" id="A0A1Y1HMF0"/>
<dbReference type="GO" id="GO:0016787">
    <property type="term" value="F:hydrolase activity"/>
    <property type="evidence" value="ECO:0007669"/>
    <property type="project" value="UniProtKB-KW"/>
</dbReference>
<organism evidence="4 5">
    <name type="scientific">Klebsormidium nitens</name>
    <name type="common">Green alga</name>
    <name type="synonym">Ulothrix nitens</name>
    <dbReference type="NCBI Taxonomy" id="105231"/>
    <lineage>
        <taxon>Eukaryota</taxon>
        <taxon>Viridiplantae</taxon>
        <taxon>Streptophyta</taxon>
        <taxon>Klebsormidiophyceae</taxon>
        <taxon>Klebsormidiales</taxon>
        <taxon>Klebsormidiaceae</taxon>
        <taxon>Klebsormidium</taxon>
    </lineage>
</organism>
<dbReference type="PANTHER" id="PTHR35372:SF2">
    <property type="entry name" value="SF3 HELICASE DOMAIN-CONTAINING PROTEIN"/>
    <property type="match status" value="1"/>
</dbReference>
<evidence type="ECO:0000313" key="5">
    <source>
        <dbReference type="Proteomes" id="UP000054558"/>
    </source>
</evidence>
<name>A0A1Y1HMF0_KLENI</name>
<dbReference type="Proteomes" id="UP000054558">
    <property type="component" value="Unassembled WGS sequence"/>
</dbReference>
<evidence type="ECO:0000256" key="2">
    <source>
        <dbReference type="SAM" id="MobiDB-lite"/>
    </source>
</evidence>
<dbReference type="EMBL" id="DF236974">
    <property type="protein sequence ID" value="GAQ79183.1"/>
    <property type="molecule type" value="Genomic_DNA"/>
</dbReference>
<evidence type="ECO:0000259" key="3">
    <source>
        <dbReference type="Pfam" id="PF09250"/>
    </source>
</evidence>
<dbReference type="PANTHER" id="PTHR35372">
    <property type="entry name" value="ATP BINDING PROTEIN-RELATED"/>
    <property type="match status" value="1"/>
</dbReference>
<dbReference type="InterPro" id="IPR015330">
    <property type="entry name" value="DNA_primase/pol_bifunc_N"/>
</dbReference>
<feature type="compositionally biased region" description="Low complexity" evidence="2">
    <location>
        <begin position="19"/>
        <end position="37"/>
    </location>
</feature>
<gene>
    <name evidence="4" type="ORF">KFL_000250590</name>
</gene>
<feature type="domain" description="DNA primase/polymerase bifunctional N-terminal" evidence="3">
    <location>
        <begin position="214"/>
        <end position="330"/>
    </location>
</feature>
<sequence>MSLSPGRFQRHAKRQKVLLNSTSSSNGGTASSEAGQSAEGGGPVLSPLQPSLLTVPQVSLIPDALARQTLLRSEFEARQRKMREEFSNHLQAPSQVALEDHKLPCTQQVQVAISSPVVAQIKSPMSVGLQREEDAWTCPAMSTHPKLVVTGNLPSQPPADICLAAAQRLFDLGVASVTLHINTEMKDGKEKKFPQFSAGWKGCTLDNCLSDFVRPGAPCLAIITGSQSDVLVLDIDMKDNGLKAFEEMVTAHGALPKDTPRERTGNGGLHLFSSLSESSAAGLLNCNNREKISCGGCQVGIDVRGNGGICFISPSKYIGRDGETVRAYRWE</sequence>
<accession>A0A1Y1HMF0</accession>
<evidence type="ECO:0000256" key="1">
    <source>
        <dbReference type="ARBA" id="ARBA00022801"/>
    </source>
</evidence>
<keyword evidence="1" id="KW-0378">Hydrolase</keyword>
<proteinExistence type="predicted"/>
<dbReference type="SUPFAM" id="SSF56747">
    <property type="entry name" value="Prim-pol domain"/>
    <property type="match status" value="1"/>
</dbReference>
<dbReference type="InterPro" id="IPR051620">
    <property type="entry name" value="ORF904-like_C"/>
</dbReference>
<protein>
    <recommendedName>
        <fullName evidence="3">DNA primase/polymerase bifunctional N-terminal domain-containing protein</fullName>
    </recommendedName>
</protein>
<keyword evidence="5" id="KW-1185">Reference proteome</keyword>